<evidence type="ECO:0000313" key="1">
    <source>
        <dbReference type="EMBL" id="GGO58824.1"/>
    </source>
</evidence>
<gene>
    <name evidence="1" type="ORF">GCM10012286_79000</name>
</gene>
<dbReference type="EMBL" id="BMNG01000026">
    <property type="protein sequence ID" value="GGO58824.1"/>
    <property type="molecule type" value="Genomic_DNA"/>
</dbReference>
<dbReference type="Proteomes" id="UP000656881">
    <property type="component" value="Unassembled WGS sequence"/>
</dbReference>
<proteinExistence type="predicted"/>
<evidence type="ECO:0000313" key="2">
    <source>
        <dbReference type="Proteomes" id="UP000656881"/>
    </source>
</evidence>
<keyword evidence="2" id="KW-1185">Reference proteome</keyword>
<reference evidence="2" key="1">
    <citation type="journal article" date="2019" name="Int. J. Syst. Evol. Microbiol.">
        <title>The Global Catalogue of Microorganisms (GCM) 10K type strain sequencing project: providing services to taxonomists for standard genome sequencing and annotation.</title>
        <authorList>
            <consortium name="The Broad Institute Genomics Platform"/>
            <consortium name="The Broad Institute Genome Sequencing Center for Infectious Disease"/>
            <person name="Wu L."/>
            <person name="Ma J."/>
        </authorList>
    </citation>
    <scope>NUCLEOTIDE SEQUENCE [LARGE SCALE GENOMIC DNA]</scope>
    <source>
        <strain evidence="2">CGMCC 4.7349</strain>
    </source>
</reference>
<organism evidence="1 2">
    <name type="scientific">Streptomyces lasiicapitis</name>
    <dbReference type="NCBI Taxonomy" id="1923961"/>
    <lineage>
        <taxon>Bacteria</taxon>
        <taxon>Bacillati</taxon>
        <taxon>Actinomycetota</taxon>
        <taxon>Actinomycetes</taxon>
        <taxon>Kitasatosporales</taxon>
        <taxon>Streptomycetaceae</taxon>
        <taxon>Streptomyces</taxon>
    </lineage>
</organism>
<sequence>MIDFSRVWDFLEDQEERVALMSQGEVRVAFTLAQWIRTHDDGEAGELAAAFVVQLAGRMPTLD</sequence>
<accession>A0ABQ2MVT3</accession>
<name>A0ABQ2MVT3_9ACTN</name>
<protein>
    <submittedName>
        <fullName evidence="1">Uncharacterized protein</fullName>
    </submittedName>
</protein>
<comment type="caution">
    <text evidence="1">The sequence shown here is derived from an EMBL/GenBank/DDBJ whole genome shotgun (WGS) entry which is preliminary data.</text>
</comment>